<dbReference type="GO" id="GO:0007165">
    <property type="term" value="P:signal transduction"/>
    <property type="evidence" value="ECO:0007669"/>
    <property type="project" value="InterPro"/>
</dbReference>
<gene>
    <name evidence="4" type="ORF">CRV07_08825</name>
</gene>
<evidence type="ECO:0000313" key="4">
    <source>
        <dbReference type="EMBL" id="RXK05111.1"/>
    </source>
</evidence>
<feature type="domain" description="HAMP" evidence="2">
    <location>
        <begin position="319"/>
        <end position="372"/>
    </location>
</feature>
<dbReference type="SMART" id="SM01358">
    <property type="entry name" value="HBM"/>
    <property type="match status" value="1"/>
</dbReference>
<dbReference type="RefSeq" id="WP_129087349.1">
    <property type="nucleotide sequence ID" value="NZ_PDKK01000007.1"/>
</dbReference>
<feature type="domain" description="HBM" evidence="3">
    <location>
        <begin position="45"/>
        <end position="285"/>
    </location>
</feature>
<name>A0A4Q1AKA2_9BACT</name>
<evidence type="ECO:0000313" key="5">
    <source>
        <dbReference type="Proteomes" id="UP000289758"/>
    </source>
</evidence>
<keyword evidence="5" id="KW-1185">Reference proteome</keyword>
<dbReference type="Pfam" id="PF00672">
    <property type="entry name" value="HAMP"/>
    <property type="match status" value="1"/>
</dbReference>
<dbReference type="InterPro" id="IPR032255">
    <property type="entry name" value="HBM"/>
</dbReference>
<keyword evidence="1" id="KW-1133">Transmembrane helix</keyword>
<protein>
    <recommendedName>
        <fullName evidence="6">HAMP domain-containing protein</fullName>
    </recommendedName>
</protein>
<evidence type="ECO:0000259" key="2">
    <source>
        <dbReference type="PROSITE" id="PS50885"/>
    </source>
</evidence>
<proteinExistence type="predicted"/>
<dbReference type="CDD" id="cd06225">
    <property type="entry name" value="HAMP"/>
    <property type="match status" value="1"/>
</dbReference>
<feature type="transmembrane region" description="Helical" evidence="1">
    <location>
        <begin position="300"/>
        <end position="321"/>
    </location>
</feature>
<dbReference type="Gene3D" id="6.10.340.10">
    <property type="match status" value="1"/>
</dbReference>
<dbReference type="GO" id="GO:0016020">
    <property type="term" value="C:membrane"/>
    <property type="evidence" value="ECO:0007669"/>
    <property type="project" value="InterPro"/>
</dbReference>
<keyword evidence="1" id="KW-0812">Transmembrane</keyword>
<accession>A0A4Q1AKA2</accession>
<sequence length="503" mass="56583">MLKNMSIKMKLILSFVTISILVAILAIYNIIGLNKATDGFSTYRELAKDSLLANTVQGNMLMMRMQGATYLRTQSKDSIDEFDKYYKLTTEFLEVAKKEIKNSKRAEMVTKIDNQLQTYNSDFYKIIALINERNNIVNNNLNINGKKIEEVLTLVTKKAQENNRQDEALATSYSIKLLLLARLYVVKFLNTNTKEDIQKALEEFSLFKEDLVKLKNSLSSTNRKELIEEANKLLTTYISGLNKLVTIVETRNQLIQDSLGPIGVNIAALAEDMKQSIKSEQEIIGPMVAKLNKNLSNTSLIVSILIIIAVILFSITIPVSIAKSLNRLNKGVLQLLNSGDVKSRVSVESKDEIGIVSENFNKYLQTIEDGLHKDLLVIDDVKRIVNEAKHGILYKKVELDTKNESLHELRNIFNEMLEIMADRVCGDMNKVQTGLENFQDLDFTHRIPNPTGKTSQGLNRLAEIINEMLVENKSIGLTLQESADILLENVESLSNSTNEAAAS</sequence>
<comment type="caution">
    <text evidence="4">The sequence shown here is derived from an EMBL/GenBank/DDBJ whole genome shotgun (WGS) entry which is preliminary data.</text>
</comment>
<dbReference type="EMBL" id="PDKK01000007">
    <property type="protein sequence ID" value="RXK05111.1"/>
    <property type="molecule type" value="Genomic_DNA"/>
</dbReference>
<dbReference type="AlphaFoldDB" id="A0A4Q1AKA2"/>
<dbReference type="PROSITE" id="PS51753">
    <property type="entry name" value="HBM"/>
    <property type="match status" value="1"/>
</dbReference>
<keyword evidence="1" id="KW-0472">Membrane</keyword>
<dbReference type="PROSITE" id="PS50885">
    <property type="entry name" value="HAMP"/>
    <property type="match status" value="1"/>
</dbReference>
<evidence type="ECO:0000259" key="3">
    <source>
        <dbReference type="PROSITE" id="PS51753"/>
    </source>
</evidence>
<dbReference type="InterPro" id="IPR003660">
    <property type="entry name" value="HAMP_dom"/>
</dbReference>
<evidence type="ECO:0008006" key="6">
    <source>
        <dbReference type="Google" id="ProtNLM"/>
    </source>
</evidence>
<dbReference type="Proteomes" id="UP000289758">
    <property type="component" value="Unassembled WGS sequence"/>
</dbReference>
<reference evidence="4 5" key="1">
    <citation type="submission" date="2017-10" db="EMBL/GenBank/DDBJ databases">
        <title>Genomics of the genus Arcobacter.</title>
        <authorList>
            <person name="Perez-Cataluna A."/>
            <person name="Figueras M.J."/>
        </authorList>
    </citation>
    <scope>NUCLEOTIDE SEQUENCE [LARGE SCALE GENOMIC DNA]</scope>
    <source>
        <strain evidence="4 5">CECT 8441</strain>
    </source>
</reference>
<organism evidence="4 5">
    <name type="scientific">Halarcobacter ebronensis</name>
    <dbReference type="NCBI Taxonomy" id="1462615"/>
    <lineage>
        <taxon>Bacteria</taxon>
        <taxon>Pseudomonadati</taxon>
        <taxon>Campylobacterota</taxon>
        <taxon>Epsilonproteobacteria</taxon>
        <taxon>Campylobacterales</taxon>
        <taxon>Arcobacteraceae</taxon>
        <taxon>Halarcobacter</taxon>
    </lineage>
</organism>
<evidence type="ECO:0000256" key="1">
    <source>
        <dbReference type="SAM" id="Phobius"/>
    </source>
</evidence>
<feature type="transmembrane region" description="Helical" evidence="1">
    <location>
        <begin position="12"/>
        <end position="31"/>
    </location>
</feature>
<feature type="non-terminal residue" evidence="4">
    <location>
        <position position="503"/>
    </location>
</feature>
<dbReference type="OrthoDB" id="5430911at2"/>